<feature type="transmembrane region" description="Helical" evidence="4">
    <location>
        <begin position="6"/>
        <end position="30"/>
    </location>
</feature>
<dbReference type="GO" id="GO:0000139">
    <property type="term" value="C:Golgi membrane"/>
    <property type="evidence" value="ECO:0007669"/>
    <property type="project" value="TreeGrafter"/>
</dbReference>
<dbReference type="InterPro" id="IPR029044">
    <property type="entry name" value="Nucleotide-diphossugar_trans"/>
</dbReference>
<evidence type="ECO:0000256" key="2">
    <source>
        <dbReference type="ARBA" id="ARBA00022676"/>
    </source>
</evidence>
<organism evidence="5 6">
    <name type="scientific">Plectosphaerella plurivora</name>
    <dbReference type="NCBI Taxonomy" id="936078"/>
    <lineage>
        <taxon>Eukaryota</taxon>
        <taxon>Fungi</taxon>
        <taxon>Dikarya</taxon>
        <taxon>Ascomycota</taxon>
        <taxon>Pezizomycotina</taxon>
        <taxon>Sordariomycetes</taxon>
        <taxon>Hypocreomycetidae</taxon>
        <taxon>Glomerellales</taxon>
        <taxon>Plectosphaerellaceae</taxon>
        <taxon>Plectosphaerella</taxon>
    </lineage>
</organism>
<proteinExistence type="inferred from homology"/>
<dbReference type="Gene3D" id="3.90.550.10">
    <property type="entry name" value="Spore Coat Polysaccharide Biosynthesis Protein SpsA, Chain A"/>
    <property type="match status" value="1"/>
</dbReference>
<comment type="similarity">
    <text evidence="1">Belongs to the glycosyltransferase 34 family.</text>
</comment>
<evidence type="ECO:0000256" key="3">
    <source>
        <dbReference type="ARBA" id="ARBA00022679"/>
    </source>
</evidence>
<reference evidence="5" key="1">
    <citation type="journal article" date="2021" name="Nat. Commun.">
        <title>Genetic determinants of endophytism in the Arabidopsis root mycobiome.</title>
        <authorList>
            <person name="Mesny F."/>
            <person name="Miyauchi S."/>
            <person name="Thiergart T."/>
            <person name="Pickel B."/>
            <person name="Atanasova L."/>
            <person name="Karlsson M."/>
            <person name="Huettel B."/>
            <person name="Barry K.W."/>
            <person name="Haridas S."/>
            <person name="Chen C."/>
            <person name="Bauer D."/>
            <person name="Andreopoulos W."/>
            <person name="Pangilinan J."/>
            <person name="LaButti K."/>
            <person name="Riley R."/>
            <person name="Lipzen A."/>
            <person name="Clum A."/>
            <person name="Drula E."/>
            <person name="Henrissat B."/>
            <person name="Kohler A."/>
            <person name="Grigoriev I.V."/>
            <person name="Martin F.M."/>
            <person name="Hacquard S."/>
        </authorList>
    </citation>
    <scope>NUCLEOTIDE SEQUENCE</scope>
    <source>
        <strain evidence="5">MPI-SDFR-AT-0117</strain>
    </source>
</reference>
<keyword evidence="4" id="KW-1133">Transmembrane helix</keyword>
<dbReference type="Pfam" id="PF05637">
    <property type="entry name" value="Glyco_transf_34"/>
    <property type="match status" value="1"/>
</dbReference>
<name>A0A9P9AAU7_9PEZI</name>
<dbReference type="OrthoDB" id="3763672at2759"/>
<evidence type="ECO:0000256" key="1">
    <source>
        <dbReference type="ARBA" id="ARBA00005664"/>
    </source>
</evidence>
<dbReference type="EMBL" id="JAGSXJ010000016">
    <property type="protein sequence ID" value="KAH6684829.1"/>
    <property type="molecule type" value="Genomic_DNA"/>
</dbReference>
<comment type="caution">
    <text evidence="5">The sequence shown here is derived from an EMBL/GenBank/DDBJ whole genome shotgun (WGS) entry which is preliminary data.</text>
</comment>
<sequence>MVGSLASIRIILGMLVTVTIILIISATAYYQNFNFPNLFRRPLPELPGDPVYLTDLDSKVDELRDFFLQEIKTAAIAHDATVYQPNGAWHWDNPSAGEKWPEPLGKKLCILDIDSRPFDKPGQIFGNITFSWNNPNVISGVSLGMLQHWMYAKIHNYTYYWVKTDEFKDGRRGSWKKPSILRRVLQKHPTCVFIDSDAIFHHLDLPFEWLLNYWGIDADKQVLAMSRDPDLKHNYDTHGKLYVNTGFMIAQSKPVTFNVLDDWASCPDEGGKFPNCTEWRTKAPGHPSDQGGFGNFIRYEYEDNIRELPCQEANGYLEHKTECVGKFIKHLWTGKNDHIKEAIAKQIPGIFLELFHKKMMAEKGDFYITEKELMSEVWLRAPLNSTEPASAGR</sequence>
<dbReference type="PANTHER" id="PTHR31306:SF3">
    <property type="entry name" value="NUCLEOTIDE-DIPHOSPHO-SUGAR TRANSFERASE DOMAIN-CONTAINING PROTEIN"/>
    <property type="match status" value="1"/>
</dbReference>
<accession>A0A9P9AAU7</accession>
<protein>
    <recommendedName>
        <fullName evidence="7">Nucleotide-diphospho-sugar transferase domain-containing protein</fullName>
    </recommendedName>
</protein>
<keyword evidence="3" id="KW-0808">Transferase</keyword>
<keyword evidence="6" id="KW-1185">Reference proteome</keyword>
<dbReference type="GO" id="GO:0016757">
    <property type="term" value="F:glycosyltransferase activity"/>
    <property type="evidence" value="ECO:0007669"/>
    <property type="project" value="UniProtKB-KW"/>
</dbReference>
<gene>
    <name evidence="5" type="ORF">F5X68DRAFT_20657</name>
</gene>
<dbReference type="Proteomes" id="UP000770015">
    <property type="component" value="Unassembled WGS sequence"/>
</dbReference>
<keyword evidence="4" id="KW-0812">Transmembrane</keyword>
<evidence type="ECO:0008006" key="7">
    <source>
        <dbReference type="Google" id="ProtNLM"/>
    </source>
</evidence>
<keyword evidence="4" id="KW-0472">Membrane</keyword>
<dbReference type="GO" id="GO:0006487">
    <property type="term" value="P:protein N-linked glycosylation"/>
    <property type="evidence" value="ECO:0007669"/>
    <property type="project" value="TreeGrafter"/>
</dbReference>
<dbReference type="PANTHER" id="PTHR31306">
    <property type="entry name" value="ALPHA-1,6-MANNOSYLTRANSFERASE MNN11-RELATED"/>
    <property type="match status" value="1"/>
</dbReference>
<dbReference type="InterPro" id="IPR008630">
    <property type="entry name" value="Glyco_trans_34"/>
</dbReference>
<keyword evidence="2" id="KW-0328">Glycosyltransferase</keyword>
<dbReference type="AlphaFoldDB" id="A0A9P9AAU7"/>
<evidence type="ECO:0000313" key="5">
    <source>
        <dbReference type="EMBL" id="KAH6684829.1"/>
    </source>
</evidence>
<evidence type="ECO:0000256" key="4">
    <source>
        <dbReference type="SAM" id="Phobius"/>
    </source>
</evidence>
<evidence type="ECO:0000313" key="6">
    <source>
        <dbReference type="Proteomes" id="UP000770015"/>
    </source>
</evidence>